<dbReference type="InterPro" id="IPR057989">
    <property type="entry name" value="TPR_RPAP1/MINIYO-like"/>
</dbReference>
<dbReference type="Pfam" id="PF25766">
    <property type="entry name" value="TPR_RPAP1"/>
    <property type="match status" value="1"/>
</dbReference>
<sequence>MERNQVEAGAVLLLRFALDDSSHLVFGEAVRGLYYLIASEPDEQCLVMAQPWVPAGLEPGIASNIHASEKARQELDQEEAELKDFEIIKLDVIRALVRMDTHIRLRYILESLQPSPETVINILGILTRMVRHSLTAAWTLAQTPHLISVILDHFLPHNLSPLLTGQSVASMSSVYGVPLREALHLLKIMAAKGRQLAAILVNTHDVVSRILVYVSLEPSEISIPLKEALALSQEAYSLWGVLLTYGLSKPQEAFISFYPMLVRKLVFYRDKVSVSDYNDTNKFNYDVGAHMIAVMMRALNIAATHSLLKNKMMLNQGTTIGADGKAEVLVPPELTWNDLQDLPQLVETCLTKWLTELARISESTFSALRLIGSCCDFLEAYYVKWKDQTSYSGEVFNTRIKHLYNIIISTVLNSSMFRNLISVLPSHSSLISDLVPGTERDPNNLGSLGCVTFGGKVIPLGLSSSPFPLLLPLSNLLLSLHTLHPALDSQSVCAVLDSDEIATYLEKLCQSSQQLSSQWLTRIETHFICNILQVAALKGCRRRKLYHETALFMMPCIHKGDEHLIKTLLTCIICAPEFTSDLAEMSTCVRDLALQDYEPLKSPAIAQPVLSPLQLTNSICHSIKSIESELVNSLVSRREYDASLVLKNGIPFIINSITISQIEFPLVLDQYWPLYPIKCVFKISQQPPQPQDKTKQEQLRDQSSPEDILTVTRCLQLTYLTLKHRRNTTIHTTTLTGWMYHLSLVFLAANDIFLDANINSYLQGCLVEVFRNGGYANLDTNSKFEGYSALIDWYRNMVEQFMSVSYGDSTFALFLTIPLQQYWPVDFRKLLWGDNNVALQFFRLTTEQVDQFIPVQQFLEPAEQDEGMIIKYRSALGCHEVTVKRNPFLYKVAAHHAHI</sequence>
<proteinExistence type="predicted"/>
<name>A0AAW0WG90_CHEQU</name>
<evidence type="ECO:0000259" key="1">
    <source>
        <dbReference type="Pfam" id="PF25766"/>
    </source>
</evidence>
<comment type="caution">
    <text evidence="2">The sequence shown here is derived from an EMBL/GenBank/DDBJ whole genome shotgun (WGS) entry which is preliminary data.</text>
</comment>
<evidence type="ECO:0000313" key="2">
    <source>
        <dbReference type="EMBL" id="KAK8731113.1"/>
    </source>
</evidence>
<dbReference type="Proteomes" id="UP001445076">
    <property type="component" value="Unassembled WGS sequence"/>
</dbReference>
<dbReference type="PANTHER" id="PTHR21483">
    <property type="entry name" value="RNA POLYMERASE II-ASSOCIATED PROTEIN 1"/>
    <property type="match status" value="1"/>
</dbReference>
<gene>
    <name evidence="2" type="ORF">OTU49_007805</name>
</gene>
<dbReference type="GO" id="GO:0006366">
    <property type="term" value="P:transcription by RNA polymerase II"/>
    <property type="evidence" value="ECO:0007669"/>
    <property type="project" value="InterPro"/>
</dbReference>
<feature type="domain" description="RPAP1/MINIYO-like TPR repeats" evidence="1">
    <location>
        <begin position="693"/>
        <end position="897"/>
    </location>
</feature>
<protein>
    <recommendedName>
        <fullName evidence="1">RPAP1/MINIYO-like TPR repeats domain-containing protein</fullName>
    </recommendedName>
</protein>
<dbReference type="PANTHER" id="PTHR21483:SF18">
    <property type="entry name" value="RNA POLYMERASE II-ASSOCIATED PROTEIN 1"/>
    <property type="match status" value="1"/>
</dbReference>
<keyword evidence="3" id="KW-1185">Reference proteome</keyword>
<evidence type="ECO:0000313" key="3">
    <source>
        <dbReference type="Proteomes" id="UP001445076"/>
    </source>
</evidence>
<dbReference type="InterPro" id="IPR039913">
    <property type="entry name" value="RPAP1/Rba50"/>
</dbReference>
<accession>A0AAW0WG90</accession>
<dbReference type="AlphaFoldDB" id="A0AAW0WG90"/>
<dbReference type="EMBL" id="JARKIK010000062">
    <property type="protein sequence ID" value="KAK8731113.1"/>
    <property type="molecule type" value="Genomic_DNA"/>
</dbReference>
<reference evidence="2 3" key="1">
    <citation type="journal article" date="2024" name="BMC Genomics">
        <title>Genome assembly of redclaw crayfish (Cherax quadricarinatus) provides insights into its immune adaptation and hypoxia tolerance.</title>
        <authorList>
            <person name="Liu Z."/>
            <person name="Zheng J."/>
            <person name="Li H."/>
            <person name="Fang K."/>
            <person name="Wang S."/>
            <person name="He J."/>
            <person name="Zhou D."/>
            <person name="Weng S."/>
            <person name="Chi M."/>
            <person name="Gu Z."/>
            <person name="He J."/>
            <person name="Li F."/>
            <person name="Wang M."/>
        </authorList>
    </citation>
    <scope>NUCLEOTIDE SEQUENCE [LARGE SCALE GENOMIC DNA]</scope>
    <source>
        <strain evidence="2">ZL_2023a</strain>
    </source>
</reference>
<organism evidence="2 3">
    <name type="scientific">Cherax quadricarinatus</name>
    <name type="common">Australian red claw crayfish</name>
    <dbReference type="NCBI Taxonomy" id="27406"/>
    <lineage>
        <taxon>Eukaryota</taxon>
        <taxon>Metazoa</taxon>
        <taxon>Ecdysozoa</taxon>
        <taxon>Arthropoda</taxon>
        <taxon>Crustacea</taxon>
        <taxon>Multicrustacea</taxon>
        <taxon>Malacostraca</taxon>
        <taxon>Eumalacostraca</taxon>
        <taxon>Eucarida</taxon>
        <taxon>Decapoda</taxon>
        <taxon>Pleocyemata</taxon>
        <taxon>Astacidea</taxon>
        <taxon>Parastacoidea</taxon>
        <taxon>Parastacidae</taxon>
        <taxon>Cherax</taxon>
    </lineage>
</organism>